<dbReference type="GO" id="GO:0043138">
    <property type="term" value="F:3'-5' DNA helicase activity"/>
    <property type="evidence" value="ECO:0007669"/>
    <property type="project" value="TreeGrafter"/>
</dbReference>
<dbReference type="PANTHER" id="PTHR30580">
    <property type="entry name" value="PRIMOSOMAL PROTEIN N"/>
    <property type="match status" value="1"/>
</dbReference>
<comment type="caution">
    <text evidence="11">The sequence shown here is derived from an EMBL/GenBank/DDBJ whole genome shotgun (WGS) entry which is preliminary data.</text>
</comment>
<feature type="binding site" evidence="8">
    <location>
        <position position="396"/>
    </location>
    <ligand>
        <name>Zn(2+)</name>
        <dbReference type="ChEBI" id="CHEBI:29105"/>
        <label>1</label>
    </ligand>
</feature>
<evidence type="ECO:0000256" key="9">
    <source>
        <dbReference type="SAM" id="MobiDB-lite"/>
    </source>
</evidence>
<evidence type="ECO:0000256" key="7">
    <source>
        <dbReference type="ARBA" id="ARBA00023125"/>
    </source>
</evidence>
<evidence type="ECO:0000256" key="2">
    <source>
        <dbReference type="ARBA" id="ARBA00022705"/>
    </source>
</evidence>
<feature type="binding site" evidence="8">
    <location>
        <position position="438"/>
    </location>
    <ligand>
        <name>Zn(2+)</name>
        <dbReference type="ChEBI" id="CHEBI:29105"/>
        <label>1</label>
    </ligand>
</feature>
<dbReference type="GO" id="GO:0006302">
    <property type="term" value="P:double-strand break repair"/>
    <property type="evidence" value="ECO:0007669"/>
    <property type="project" value="InterPro"/>
</dbReference>
<accession>A0A7X8TKD2</accession>
<dbReference type="Gene3D" id="3.40.1440.60">
    <property type="entry name" value="PriA, 3(prime) DNA-binding domain"/>
    <property type="match status" value="1"/>
</dbReference>
<dbReference type="RefSeq" id="WP_168887646.1">
    <property type="nucleotide sequence ID" value="NZ_JABAHY010000007.1"/>
</dbReference>
<feature type="binding site" evidence="8">
    <location>
        <position position="408"/>
    </location>
    <ligand>
        <name>Zn(2+)</name>
        <dbReference type="ChEBI" id="CHEBI:29105"/>
        <label>2</label>
    </ligand>
</feature>
<gene>
    <name evidence="8" type="primary">priA</name>
    <name evidence="11" type="ORF">HGQ17_09195</name>
</gene>
<comment type="similarity">
    <text evidence="8">Belongs to the helicase family. PriA subfamily.</text>
</comment>
<dbReference type="GO" id="GO:0006270">
    <property type="term" value="P:DNA replication initiation"/>
    <property type="evidence" value="ECO:0007669"/>
    <property type="project" value="TreeGrafter"/>
</dbReference>
<organism evidence="11 12">
    <name type="scientific">Nesterenkonia sedimenti</name>
    <dbReference type="NCBI Taxonomy" id="1463632"/>
    <lineage>
        <taxon>Bacteria</taxon>
        <taxon>Bacillati</taxon>
        <taxon>Actinomycetota</taxon>
        <taxon>Actinomycetes</taxon>
        <taxon>Micrococcales</taxon>
        <taxon>Micrococcaceae</taxon>
        <taxon>Nesterenkonia</taxon>
    </lineage>
</organism>
<evidence type="ECO:0000256" key="4">
    <source>
        <dbReference type="ARBA" id="ARBA00022741"/>
    </source>
</evidence>
<dbReference type="EMBL" id="JABAHY010000007">
    <property type="protein sequence ID" value="NLS10171.1"/>
    <property type="molecule type" value="Genomic_DNA"/>
</dbReference>
<dbReference type="InterPro" id="IPR005259">
    <property type="entry name" value="PriA"/>
</dbReference>
<keyword evidence="3 8" id="KW-0479">Metal-binding</keyword>
<dbReference type="GO" id="GO:0003677">
    <property type="term" value="F:DNA binding"/>
    <property type="evidence" value="ECO:0007669"/>
    <property type="project" value="UniProtKB-UniRule"/>
</dbReference>
<proteinExistence type="inferred from homology"/>
<dbReference type="GO" id="GO:1990077">
    <property type="term" value="C:primosome complex"/>
    <property type="evidence" value="ECO:0007669"/>
    <property type="project" value="UniProtKB-UniRule"/>
</dbReference>
<dbReference type="SUPFAM" id="SSF52540">
    <property type="entry name" value="P-loop containing nucleoside triphosphate hydrolases"/>
    <property type="match status" value="1"/>
</dbReference>
<keyword evidence="1 8" id="KW-0639">Primosome</keyword>
<comment type="function">
    <text evidence="8">Initiates the restart of stalled replication forks, which reloads the replicative helicase on sites other than the origin of replication. Recognizes and binds to abandoned replication forks and remodels them to uncover a helicase loading site. Promotes assembly of the primosome at these replication forks.</text>
</comment>
<feature type="binding site" evidence="8">
    <location>
        <position position="429"/>
    </location>
    <ligand>
        <name>Zn(2+)</name>
        <dbReference type="ChEBI" id="CHEBI:29105"/>
        <label>2</label>
    </ligand>
</feature>
<evidence type="ECO:0000313" key="11">
    <source>
        <dbReference type="EMBL" id="NLS10171.1"/>
    </source>
</evidence>
<feature type="binding site" evidence="8">
    <location>
        <position position="399"/>
    </location>
    <ligand>
        <name>Zn(2+)</name>
        <dbReference type="ChEBI" id="CHEBI:29105"/>
        <label>1</label>
    </ligand>
</feature>
<dbReference type="GO" id="GO:0006310">
    <property type="term" value="P:DNA recombination"/>
    <property type="evidence" value="ECO:0007669"/>
    <property type="project" value="InterPro"/>
</dbReference>
<evidence type="ECO:0000256" key="1">
    <source>
        <dbReference type="ARBA" id="ARBA00022515"/>
    </source>
</evidence>
<keyword evidence="4 8" id="KW-0547">Nucleotide-binding</keyword>
<comment type="cofactor">
    <cofactor evidence="8">
        <name>Zn(2+)</name>
        <dbReference type="ChEBI" id="CHEBI:29105"/>
    </cofactor>
    <text evidence="8">Binds 2 zinc ions per subunit.</text>
</comment>
<dbReference type="PANTHER" id="PTHR30580:SF0">
    <property type="entry name" value="PRIMOSOMAL PROTEIN N"/>
    <property type="match status" value="1"/>
</dbReference>
<dbReference type="HAMAP" id="MF_00983">
    <property type="entry name" value="PriA"/>
    <property type="match status" value="1"/>
</dbReference>
<feature type="binding site" evidence="8">
    <location>
        <position position="405"/>
    </location>
    <ligand>
        <name>Zn(2+)</name>
        <dbReference type="ChEBI" id="CHEBI:29105"/>
        <label>2</label>
    </ligand>
</feature>
<dbReference type="GO" id="GO:0006269">
    <property type="term" value="P:DNA replication, synthesis of primer"/>
    <property type="evidence" value="ECO:0007669"/>
    <property type="project" value="UniProtKB-KW"/>
</dbReference>
<evidence type="ECO:0000256" key="8">
    <source>
        <dbReference type="HAMAP-Rule" id="MF_00983"/>
    </source>
</evidence>
<comment type="caution">
    <text evidence="8">As this protein does not have any detectable helicase domains, it probably does not have helicase activity.</text>
</comment>
<comment type="subunit">
    <text evidence="8">Component of the replication restart primosome.</text>
</comment>
<name>A0A7X8TKD2_9MICC</name>
<keyword evidence="12" id="KW-1185">Reference proteome</keyword>
<dbReference type="Gene3D" id="3.40.50.300">
    <property type="entry name" value="P-loop containing nucleotide triphosphate hydrolases"/>
    <property type="match status" value="1"/>
</dbReference>
<evidence type="ECO:0000256" key="6">
    <source>
        <dbReference type="ARBA" id="ARBA00022840"/>
    </source>
</evidence>
<dbReference type="Pfam" id="PF17764">
    <property type="entry name" value="PriA_3primeBD"/>
    <property type="match status" value="1"/>
</dbReference>
<protein>
    <recommendedName>
        <fullName evidence="8">Probable replication restart protein PriA</fullName>
    </recommendedName>
    <alternativeName>
        <fullName evidence="8">Putative ATP-dependent DNA helicase PriA</fullName>
    </alternativeName>
</protein>
<evidence type="ECO:0000256" key="5">
    <source>
        <dbReference type="ARBA" id="ARBA00022833"/>
    </source>
</evidence>
<dbReference type="InterPro" id="IPR041222">
    <property type="entry name" value="PriA_3primeBD"/>
</dbReference>
<dbReference type="AlphaFoldDB" id="A0A7X8TKD2"/>
<keyword evidence="7 8" id="KW-0238">DNA-binding</keyword>
<dbReference type="InterPro" id="IPR027417">
    <property type="entry name" value="P-loop_NTPase"/>
</dbReference>
<evidence type="ECO:0000259" key="10">
    <source>
        <dbReference type="Pfam" id="PF17764"/>
    </source>
</evidence>
<evidence type="ECO:0000313" key="12">
    <source>
        <dbReference type="Proteomes" id="UP000523139"/>
    </source>
</evidence>
<keyword evidence="5 8" id="KW-0862">Zinc</keyword>
<keyword evidence="2 8" id="KW-0235">DNA replication</keyword>
<evidence type="ECO:0000256" key="3">
    <source>
        <dbReference type="ARBA" id="ARBA00022723"/>
    </source>
</evidence>
<dbReference type="GO" id="GO:0005524">
    <property type="term" value="F:ATP binding"/>
    <property type="evidence" value="ECO:0007669"/>
    <property type="project" value="UniProtKB-UniRule"/>
</dbReference>
<dbReference type="Proteomes" id="UP000523139">
    <property type="component" value="Unassembled WGS sequence"/>
</dbReference>
<feature type="binding site" evidence="8">
    <location>
        <position position="426"/>
    </location>
    <ligand>
        <name>Zn(2+)</name>
        <dbReference type="ChEBI" id="CHEBI:29105"/>
        <label>2</label>
    </ligand>
</feature>
<sequence length="670" mass="72896">MTGQQPNGESATALTAVQPGLFEAARSAPALPAGTTSKLPIAQVLLESPVPHLDRPFDYAVPVDLEEKVVPGSRVKVMFSGREMPGYVLKRLERSATAHRLSSIRRVVSPLPLLGEEILELAQRVAARYAGVTSDVLRAAIPQRVARVEKEFIGQPPPQTAQPAEEPGPREAGLALKSYGEHSWAHQILHRVQQTLQAGGDAVVVVPDQRDAQEVASLLEDDLGTEVVARLSADMGPTPRYRSYLQLRYGQARVAVGTRSAVFAPVANLRQLIIFDDDDPSHAEPRAPYHHVREVALLRAVQTGASIRFLSTSRSLEVQRLVERGWLTETAPDRDARRAGTPLVTASSDSYQQERDPTLQQSRLPAVAFRSIRKGLEQGPVLIQVGRSGFVPAVICAGCRTRQQCPECHGPLALPAHHGQSQSLRCRWCGIHQRGHRCAECGHREFRAAARGTERTGQELGRAFPNVPVILSTAGQSIPEVGEKPALVVSTPGVEPVAAAGYSAVILLDGDLQLVRDGLDVPRQVLSRWFRAGSLARSRSEGGAVVVTAESQELTGALVRWDPAGYARRELYRRLELNLPPATRMLSVTGEPTEVRGLIHEVKLPAGLDWIGPAEAPGGESRWLLFFGYAQAEEVIAEIRRVRRTTSAKPQKGTTRALRIAVDDVSSLQF</sequence>
<feature type="domain" description="Primosomal protein N' 3' DNA-binding" evidence="10">
    <location>
        <begin position="43"/>
        <end position="142"/>
    </location>
</feature>
<reference evidence="11 12" key="1">
    <citation type="submission" date="2020-04" db="EMBL/GenBank/DDBJ databases">
        <title>Nesterenkonia sp. nov., isolated from marine sediment.</title>
        <authorList>
            <person name="Zhang G."/>
        </authorList>
    </citation>
    <scope>NUCLEOTIDE SEQUENCE [LARGE SCALE GENOMIC DNA]</scope>
    <source>
        <strain evidence="11 12">MY13</strain>
    </source>
</reference>
<feature type="region of interest" description="Disordered" evidence="9">
    <location>
        <begin position="332"/>
        <end position="359"/>
    </location>
</feature>
<dbReference type="GO" id="GO:0008270">
    <property type="term" value="F:zinc ion binding"/>
    <property type="evidence" value="ECO:0007669"/>
    <property type="project" value="UniProtKB-UniRule"/>
</dbReference>
<feature type="binding site" evidence="8">
    <location>
        <position position="441"/>
    </location>
    <ligand>
        <name>Zn(2+)</name>
        <dbReference type="ChEBI" id="CHEBI:29105"/>
        <label>1</label>
    </ligand>
</feature>
<keyword evidence="6 8" id="KW-0067">ATP-binding</keyword>
<dbReference type="InterPro" id="IPR042115">
    <property type="entry name" value="PriA_3primeBD_sf"/>
</dbReference>